<dbReference type="PANTHER" id="PTHR43048:SF3">
    <property type="entry name" value="METHYLMALONYL-COA EPIMERASE, MITOCHONDRIAL"/>
    <property type="match status" value="1"/>
</dbReference>
<proteinExistence type="predicted"/>
<comment type="caution">
    <text evidence="3">The sequence shown here is derived from an EMBL/GenBank/DDBJ whole genome shotgun (WGS) entry which is preliminary data.</text>
</comment>
<reference evidence="3 4" key="1">
    <citation type="submission" date="2018-11" db="EMBL/GenBank/DDBJ databases">
        <title>Genomic Encyclopedia of Type Strains, Phase IV (KMG-IV): sequencing the most valuable type-strain genomes for metagenomic binning, comparative biology and taxonomic classification.</title>
        <authorList>
            <person name="Goeker M."/>
        </authorList>
    </citation>
    <scope>NUCLEOTIDE SEQUENCE [LARGE SCALE GENOMIC DNA]</scope>
    <source>
        <strain evidence="3 4">DSM 26537</strain>
    </source>
</reference>
<dbReference type="SUPFAM" id="SSF54593">
    <property type="entry name" value="Glyoxalase/Bleomycin resistance protein/Dihydroxybiphenyl dioxygenase"/>
    <property type="match status" value="1"/>
</dbReference>
<gene>
    <name evidence="3" type="ORF">EDD66_101156</name>
</gene>
<dbReference type="GO" id="GO:0046491">
    <property type="term" value="P:L-methylmalonyl-CoA metabolic process"/>
    <property type="evidence" value="ECO:0007669"/>
    <property type="project" value="TreeGrafter"/>
</dbReference>
<keyword evidence="1" id="KW-0479">Metal-binding</keyword>
<dbReference type="GO" id="GO:0004493">
    <property type="term" value="F:methylmalonyl-CoA epimerase activity"/>
    <property type="evidence" value="ECO:0007669"/>
    <property type="project" value="TreeGrafter"/>
</dbReference>
<dbReference type="Pfam" id="PF13669">
    <property type="entry name" value="Glyoxalase_4"/>
    <property type="match status" value="1"/>
</dbReference>
<dbReference type="PANTHER" id="PTHR43048">
    <property type="entry name" value="METHYLMALONYL-COA EPIMERASE"/>
    <property type="match status" value="1"/>
</dbReference>
<dbReference type="InterPro" id="IPR029068">
    <property type="entry name" value="Glyas_Bleomycin-R_OHBP_Dase"/>
</dbReference>
<accession>A0A3N1XYA6</accession>
<dbReference type="Proteomes" id="UP000273083">
    <property type="component" value="Unassembled WGS sequence"/>
</dbReference>
<dbReference type="PROSITE" id="PS51819">
    <property type="entry name" value="VOC"/>
    <property type="match status" value="1"/>
</dbReference>
<evidence type="ECO:0000259" key="2">
    <source>
        <dbReference type="PROSITE" id="PS51819"/>
    </source>
</evidence>
<dbReference type="RefSeq" id="WP_123607636.1">
    <property type="nucleotide sequence ID" value="NZ_RJVG01000001.1"/>
</dbReference>
<dbReference type="AlphaFoldDB" id="A0A3N1XYA6"/>
<dbReference type="InterPro" id="IPR037523">
    <property type="entry name" value="VOC_core"/>
</dbReference>
<sequence length="136" mass="15421">MKIHHIAYAVNSIEKSKTHFKSLGFSEIEKTIVDINRKINICFLENKEGNNNTVIELIESVDETSPISNLIKKMSGAATPYHICYEVDSIDNVIEEYKKMGFILTQNVAPAIAIGNRKVAFMFHKDMGIIEFVENK</sequence>
<organism evidence="3 4">
    <name type="scientific">Mobilisporobacter senegalensis</name>
    <dbReference type="NCBI Taxonomy" id="1329262"/>
    <lineage>
        <taxon>Bacteria</taxon>
        <taxon>Bacillati</taxon>
        <taxon>Bacillota</taxon>
        <taxon>Clostridia</taxon>
        <taxon>Lachnospirales</taxon>
        <taxon>Lachnospiraceae</taxon>
        <taxon>Mobilisporobacter</taxon>
    </lineage>
</organism>
<evidence type="ECO:0000256" key="1">
    <source>
        <dbReference type="ARBA" id="ARBA00022723"/>
    </source>
</evidence>
<feature type="domain" description="VOC" evidence="2">
    <location>
        <begin position="2"/>
        <end position="135"/>
    </location>
</feature>
<dbReference type="GO" id="GO:0046872">
    <property type="term" value="F:metal ion binding"/>
    <property type="evidence" value="ECO:0007669"/>
    <property type="project" value="UniProtKB-KW"/>
</dbReference>
<name>A0A3N1XYA6_9FIRM</name>
<dbReference type="InterPro" id="IPR051785">
    <property type="entry name" value="MMCE/EMCE_epimerase"/>
</dbReference>
<evidence type="ECO:0000313" key="4">
    <source>
        <dbReference type="Proteomes" id="UP000273083"/>
    </source>
</evidence>
<dbReference type="EMBL" id="RJVG01000001">
    <property type="protein sequence ID" value="ROR31539.1"/>
    <property type="molecule type" value="Genomic_DNA"/>
</dbReference>
<dbReference type="Gene3D" id="3.10.180.10">
    <property type="entry name" value="2,3-Dihydroxybiphenyl 1,2-Dioxygenase, domain 1"/>
    <property type="match status" value="1"/>
</dbReference>
<dbReference type="OrthoDB" id="9788468at2"/>
<keyword evidence="4" id="KW-1185">Reference proteome</keyword>
<evidence type="ECO:0000313" key="3">
    <source>
        <dbReference type="EMBL" id="ROR31539.1"/>
    </source>
</evidence>
<protein>
    <submittedName>
        <fullName evidence="3">Methylmalonyl-CoA epimerase</fullName>
    </submittedName>
</protein>